<evidence type="ECO:0000313" key="2">
    <source>
        <dbReference type="Proteomes" id="UP000632222"/>
    </source>
</evidence>
<dbReference type="RefSeq" id="WP_188998552.1">
    <property type="nucleotide sequence ID" value="NZ_BMOD01000001.1"/>
</dbReference>
<reference evidence="2" key="1">
    <citation type="journal article" date="2019" name="Int. J. Syst. Evol. Microbiol.">
        <title>The Global Catalogue of Microorganisms (GCM) 10K type strain sequencing project: providing services to taxonomists for standard genome sequencing and annotation.</title>
        <authorList>
            <consortium name="The Broad Institute Genomics Platform"/>
            <consortium name="The Broad Institute Genome Sequencing Center for Infectious Disease"/>
            <person name="Wu L."/>
            <person name="Ma J."/>
        </authorList>
    </citation>
    <scope>NUCLEOTIDE SEQUENCE [LARGE SCALE GENOMIC DNA]</scope>
    <source>
        <strain evidence="2">JCM 14370</strain>
    </source>
</reference>
<sequence length="216" mass="25942">MDFIQRTRRFSPALADHLQQVAQQTLDFSGLHPLDHSRHNHVHLWKLEYEADLHPEINLQYRVDCARFVQQSWTEQLKFHPKGAYLFYLYEDLAPTVSVVRETEYEFPYAGTPVFVEDMAGVMRLYVGRSWKAQFKGNRLDRHVLEQLEKHQGSLTRTAQHLNLSIAELRRWIEQLQLTAEVNALRKHFYRRSLQLKTEWELPLTYRIYHKRIQRD</sequence>
<keyword evidence="2" id="KW-1185">Reference proteome</keyword>
<gene>
    <name evidence="1" type="ORF">GCM10008938_02320</name>
</gene>
<comment type="caution">
    <text evidence="1">The sequence shown here is derived from an EMBL/GenBank/DDBJ whole genome shotgun (WGS) entry which is preliminary data.</text>
</comment>
<dbReference type="Proteomes" id="UP000632222">
    <property type="component" value="Unassembled WGS sequence"/>
</dbReference>
<proteinExistence type="predicted"/>
<dbReference type="EMBL" id="BMOD01000001">
    <property type="protein sequence ID" value="GGJ19732.1"/>
    <property type="molecule type" value="Genomic_DNA"/>
</dbReference>
<name>A0ABQ2CTJ7_9DEIO</name>
<accession>A0ABQ2CTJ7</accession>
<evidence type="ECO:0008006" key="3">
    <source>
        <dbReference type="Google" id="ProtNLM"/>
    </source>
</evidence>
<protein>
    <recommendedName>
        <fullName evidence="3">AraC family transcriptional regulator</fullName>
    </recommendedName>
</protein>
<organism evidence="1 2">
    <name type="scientific">Deinococcus roseus</name>
    <dbReference type="NCBI Taxonomy" id="392414"/>
    <lineage>
        <taxon>Bacteria</taxon>
        <taxon>Thermotogati</taxon>
        <taxon>Deinococcota</taxon>
        <taxon>Deinococci</taxon>
        <taxon>Deinococcales</taxon>
        <taxon>Deinococcaceae</taxon>
        <taxon>Deinococcus</taxon>
    </lineage>
</organism>
<evidence type="ECO:0000313" key="1">
    <source>
        <dbReference type="EMBL" id="GGJ19732.1"/>
    </source>
</evidence>